<reference evidence="1 2" key="1">
    <citation type="journal article" date="2022" name="bioRxiv">
        <title>Genomics of Preaxostyla Flagellates Illuminates Evolutionary Transitions and the Path Towards Mitochondrial Loss.</title>
        <authorList>
            <person name="Novak L.V.F."/>
            <person name="Treitli S.C."/>
            <person name="Pyrih J."/>
            <person name="Halakuc P."/>
            <person name="Pipaliya S.V."/>
            <person name="Vacek V."/>
            <person name="Brzon O."/>
            <person name="Soukal P."/>
            <person name="Eme L."/>
            <person name="Dacks J.B."/>
            <person name="Karnkowska A."/>
            <person name="Elias M."/>
            <person name="Hampl V."/>
        </authorList>
    </citation>
    <scope>NUCLEOTIDE SEQUENCE [LARGE SCALE GENOMIC DNA]</scope>
    <source>
        <strain evidence="1">NAU3</strain>
        <tissue evidence="1">Gut</tissue>
    </source>
</reference>
<proteinExistence type="predicted"/>
<protein>
    <submittedName>
        <fullName evidence="1">Uncharacterized protein</fullName>
    </submittedName>
</protein>
<dbReference type="Proteomes" id="UP001281761">
    <property type="component" value="Unassembled WGS sequence"/>
</dbReference>
<keyword evidence="2" id="KW-1185">Reference proteome</keyword>
<accession>A0ABQ9YCD0</accession>
<name>A0ABQ9YCD0_9EUKA</name>
<sequence>MLLDSSQTSHIQPARRIFSPLSLSTWSGSVNSITVLKRPTKHTASFFIPVSQFRIGTETDEDTMLLRNLTTKAAKIVNIMMEMTKPIPLLHSSFKWKGQIHTSSPPLFLSTALPFLRTFLHSQLMKEEEFIVLTQAEAVRTRLSTSVKPPPFFTFCSEDEEVSMEYCKLSLNVMLDGLNEKE</sequence>
<organism evidence="1 2">
    <name type="scientific">Blattamonas nauphoetae</name>
    <dbReference type="NCBI Taxonomy" id="2049346"/>
    <lineage>
        <taxon>Eukaryota</taxon>
        <taxon>Metamonada</taxon>
        <taxon>Preaxostyla</taxon>
        <taxon>Oxymonadida</taxon>
        <taxon>Blattamonas</taxon>
    </lineage>
</organism>
<evidence type="ECO:0000313" key="2">
    <source>
        <dbReference type="Proteomes" id="UP001281761"/>
    </source>
</evidence>
<comment type="caution">
    <text evidence="1">The sequence shown here is derived from an EMBL/GenBank/DDBJ whole genome shotgun (WGS) entry which is preliminary data.</text>
</comment>
<dbReference type="EMBL" id="JARBJD010000016">
    <property type="protein sequence ID" value="KAK2961421.1"/>
    <property type="molecule type" value="Genomic_DNA"/>
</dbReference>
<gene>
    <name evidence="1" type="ORF">BLNAU_3542</name>
</gene>
<evidence type="ECO:0000313" key="1">
    <source>
        <dbReference type="EMBL" id="KAK2961421.1"/>
    </source>
</evidence>